<dbReference type="OrthoDB" id="5118533at2"/>
<name>A0A1M6MJE5_9ACTN</name>
<protein>
    <submittedName>
        <fullName evidence="2">YbaB/EbfC DNA-binding family protein</fullName>
    </submittedName>
</protein>
<keyword evidence="1" id="KW-0175">Coiled coil</keyword>
<organism evidence="2 3">
    <name type="scientific">Nocardiopsis flavescens</name>
    <dbReference type="NCBI Taxonomy" id="758803"/>
    <lineage>
        <taxon>Bacteria</taxon>
        <taxon>Bacillati</taxon>
        <taxon>Actinomycetota</taxon>
        <taxon>Actinomycetes</taxon>
        <taxon>Streptosporangiales</taxon>
        <taxon>Nocardiopsidaceae</taxon>
        <taxon>Nocardiopsis</taxon>
    </lineage>
</organism>
<dbReference type="GO" id="GO:0003677">
    <property type="term" value="F:DNA binding"/>
    <property type="evidence" value="ECO:0007669"/>
    <property type="project" value="UniProtKB-KW"/>
</dbReference>
<evidence type="ECO:0000313" key="3">
    <source>
        <dbReference type="Proteomes" id="UP000184452"/>
    </source>
</evidence>
<dbReference type="InterPro" id="IPR036894">
    <property type="entry name" value="YbaB-like_sf"/>
</dbReference>
<evidence type="ECO:0000256" key="1">
    <source>
        <dbReference type="SAM" id="Coils"/>
    </source>
</evidence>
<dbReference type="Proteomes" id="UP000184452">
    <property type="component" value="Unassembled WGS sequence"/>
</dbReference>
<dbReference type="InterPro" id="IPR004401">
    <property type="entry name" value="YbaB/EbfC"/>
</dbReference>
<evidence type="ECO:0000313" key="2">
    <source>
        <dbReference type="EMBL" id="SHJ83567.1"/>
    </source>
</evidence>
<dbReference type="EMBL" id="FQZK01000010">
    <property type="protein sequence ID" value="SHJ83567.1"/>
    <property type="molecule type" value="Genomic_DNA"/>
</dbReference>
<dbReference type="SUPFAM" id="SSF82607">
    <property type="entry name" value="YbaB-like"/>
    <property type="match status" value="1"/>
</dbReference>
<dbReference type="STRING" id="758803.SAMN05421803_11079"/>
<reference evidence="2 3" key="1">
    <citation type="submission" date="2016-11" db="EMBL/GenBank/DDBJ databases">
        <authorList>
            <person name="Jaros S."/>
            <person name="Januszkiewicz K."/>
            <person name="Wedrychowicz H."/>
        </authorList>
    </citation>
    <scope>NUCLEOTIDE SEQUENCE [LARGE SCALE GENOMIC DNA]</scope>
    <source>
        <strain evidence="2 3">CGMCC 4.5723</strain>
    </source>
</reference>
<dbReference type="RefSeq" id="WP_073380364.1">
    <property type="nucleotide sequence ID" value="NZ_FQZK01000010.1"/>
</dbReference>
<feature type="coiled-coil region" evidence="1">
    <location>
        <begin position="1"/>
        <end position="42"/>
    </location>
</feature>
<dbReference type="Gene3D" id="3.30.1310.10">
    <property type="entry name" value="Nucleoid-associated protein YbaB-like domain"/>
    <property type="match status" value="1"/>
</dbReference>
<gene>
    <name evidence="2" type="ORF">SAMN05421803_11079</name>
</gene>
<keyword evidence="3" id="KW-1185">Reference proteome</keyword>
<keyword evidence="2" id="KW-0238">DNA-binding</keyword>
<accession>A0A1M6MJE5</accession>
<proteinExistence type="predicted"/>
<dbReference type="Pfam" id="PF02575">
    <property type="entry name" value="YbaB_DNA_bd"/>
    <property type="match status" value="1"/>
</dbReference>
<dbReference type="AlphaFoldDB" id="A0A1M6MJE5"/>
<sequence>MSGWEERNERELARLQRTLREVEDASATLEEATEEAVSKNRLVAATVDATGDLVDLKFHTQSYRDMAPTELASAIKDVVNRARARMADRVTELYRPFAPEGIDMGEVMKGTFDTGALFRGLGVEPPR</sequence>